<dbReference type="AlphaFoldDB" id="A0AAV6FWG8"/>
<dbReference type="Pfam" id="PF00337">
    <property type="entry name" value="Gal-bind_lectin"/>
    <property type="match status" value="2"/>
</dbReference>
<dbReference type="EMBL" id="JADWDJ010000019">
    <property type="protein sequence ID" value="KAG5266117.1"/>
    <property type="molecule type" value="Genomic_DNA"/>
</dbReference>
<dbReference type="PANTHER" id="PTHR11346:SF158">
    <property type="entry name" value="GALECTIN"/>
    <property type="match status" value="1"/>
</dbReference>
<gene>
    <name evidence="5" type="ORF">AALO_G00249970</name>
</gene>
<accession>A0AAV6FWG8</accession>
<evidence type="ECO:0000259" key="4">
    <source>
        <dbReference type="PROSITE" id="PS51304"/>
    </source>
</evidence>
<dbReference type="PROSITE" id="PS51304">
    <property type="entry name" value="GALECTIN"/>
    <property type="match status" value="2"/>
</dbReference>
<dbReference type="GO" id="GO:0030246">
    <property type="term" value="F:carbohydrate binding"/>
    <property type="evidence" value="ECO:0007669"/>
    <property type="project" value="UniProtKB-UniRule"/>
</dbReference>
<evidence type="ECO:0000256" key="1">
    <source>
        <dbReference type="ARBA" id="ARBA00022734"/>
    </source>
</evidence>
<dbReference type="InterPro" id="IPR013320">
    <property type="entry name" value="ConA-like_dom_sf"/>
</dbReference>
<evidence type="ECO:0000313" key="5">
    <source>
        <dbReference type="EMBL" id="KAG5266117.1"/>
    </source>
</evidence>
<dbReference type="FunFam" id="2.60.120.200:FF:000078">
    <property type="entry name" value="Galectin"/>
    <property type="match status" value="1"/>
</dbReference>
<keyword evidence="6" id="KW-1185">Reference proteome</keyword>
<dbReference type="PANTHER" id="PTHR11346">
    <property type="entry name" value="GALECTIN"/>
    <property type="match status" value="1"/>
</dbReference>
<protein>
    <recommendedName>
        <fullName evidence="3">Galectin</fullName>
    </recommendedName>
</protein>
<keyword evidence="1 3" id="KW-0430">Lectin</keyword>
<dbReference type="SMART" id="SM00276">
    <property type="entry name" value="GLECT"/>
    <property type="match status" value="2"/>
</dbReference>
<proteinExistence type="predicted"/>
<dbReference type="InterPro" id="IPR044156">
    <property type="entry name" value="Galectin-like"/>
</dbReference>
<comment type="caution">
    <text evidence="5">The sequence shown here is derived from an EMBL/GenBank/DDBJ whole genome shotgun (WGS) entry which is preliminary data.</text>
</comment>
<evidence type="ECO:0000256" key="3">
    <source>
        <dbReference type="RuleBase" id="RU102079"/>
    </source>
</evidence>
<feature type="domain" description="Galectin" evidence="4">
    <location>
        <begin position="17"/>
        <end position="150"/>
    </location>
</feature>
<dbReference type="Proteomes" id="UP000823561">
    <property type="component" value="Chromosome 19"/>
</dbReference>
<dbReference type="InterPro" id="IPR001079">
    <property type="entry name" value="Galectin_CRD"/>
</dbReference>
<reference evidence="5" key="1">
    <citation type="submission" date="2020-10" db="EMBL/GenBank/DDBJ databases">
        <title>Chromosome-scale genome assembly of the Allis shad, Alosa alosa.</title>
        <authorList>
            <person name="Margot Z."/>
            <person name="Christophe K."/>
            <person name="Cabau C."/>
            <person name="Louis A."/>
            <person name="Berthelot C."/>
            <person name="Parey E."/>
            <person name="Roest Crollius H."/>
            <person name="Montfort J."/>
            <person name="Robinson-Rechavi M."/>
            <person name="Bucao C."/>
            <person name="Bouchez O."/>
            <person name="Gislard M."/>
            <person name="Lluch J."/>
            <person name="Milhes M."/>
            <person name="Lampietro C."/>
            <person name="Lopez Roques C."/>
            <person name="Donnadieu C."/>
            <person name="Braasch I."/>
            <person name="Desvignes T."/>
            <person name="Postlethwait J."/>
            <person name="Bobe J."/>
            <person name="Guiguen Y."/>
        </authorList>
    </citation>
    <scope>NUCLEOTIDE SEQUENCE</scope>
    <source>
        <strain evidence="5">M-15738</strain>
        <tissue evidence="5">Blood</tissue>
    </source>
</reference>
<feature type="domain" description="Galectin" evidence="4">
    <location>
        <begin position="166"/>
        <end position="296"/>
    </location>
</feature>
<evidence type="ECO:0000256" key="2">
    <source>
        <dbReference type="ARBA" id="ARBA00022737"/>
    </source>
</evidence>
<dbReference type="SMART" id="SM00908">
    <property type="entry name" value="Gal-bind_lectin"/>
    <property type="match status" value="2"/>
</dbReference>
<dbReference type="CDD" id="cd00070">
    <property type="entry name" value="GLECT"/>
    <property type="match status" value="2"/>
</dbReference>
<evidence type="ECO:0000313" key="6">
    <source>
        <dbReference type="Proteomes" id="UP000823561"/>
    </source>
</evidence>
<dbReference type="GO" id="GO:0005737">
    <property type="term" value="C:cytoplasm"/>
    <property type="evidence" value="ECO:0007669"/>
    <property type="project" value="TreeGrafter"/>
</dbReference>
<dbReference type="FunFam" id="2.60.120.200:FF:000023">
    <property type="entry name" value="Galectin"/>
    <property type="match status" value="1"/>
</dbReference>
<sequence length="296" mass="33264">MSVVNAKQTIVNPTIPFSGNIVDGLHPGDIVLIQGTVLRDADRFHLDLACGSSTKPRSDIAFHLNPRFMPQPSIVCNSLVQECWGREEKLDQMPFKQGSMFETIILVHEDVFKVAVNGKHILEYRHRLPVETIDTFSISGRVSVHTIAFTPNSAIFSESGDLTIPYRGSMLRGLSPGQHITVTGHVSSYPHSFTVNLRSRSSENIALHLNARIKSGLFIRNSLLAQGWGREELELGPFPFTPGHYFEMIILCQSHQFKLAVNGDHLLVYRHRMQDLGSIDQLEVMGDLELQEVRLW</sequence>
<dbReference type="SUPFAM" id="SSF49899">
    <property type="entry name" value="Concanavalin A-like lectins/glucanases"/>
    <property type="match status" value="2"/>
</dbReference>
<dbReference type="Gene3D" id="2.60.120.200">
    <property type="match status" value="2"/>
</dbReference>
<name>A0AAV6FWG8_9TELE</name>
<organism evidence="5 6">
    <name type="scientific">Alosa alosa</name>
    <name type="common">allis shad</name>
    <dbReference type="NCBI Taxonomy" id="278164"/>
    <lineage>
        <taxon>Eukaryota</taxon>
        <taxon>Metazoa</taxon>
        <taxon>Chordata</taxon>
        <taxon>Craniata</taxon>
        <taxon>Vertebrata</taxon>
        <taxon>Euteleostomi</taxon>
        <taxon>Actinopterygii</taxon>
        <taxon>Neopterygii</taxon>
        <taxon>Teleostei</taxon>
        <taxon>Clupei</taxon>
        <taxon>Clupeiformes</taxon>
        <taxon>Clupeoidei</taxon>
        <taxon>Clupeidae</taxon>
        <taxon>Alosa</taxon>
    </lineage>
</organism>
<keyword evidence="2" id="KW-0677">Repeat</keyword>